<protein>
    <recommendedName>
        <fullName evidence="5">Trans-aconitate 2-methyltransferase</fullName>
        <ecNumber evidence="5">2.1.1.144</ecNumber>
    </recommendedName>
</protein>
<dbReference type="GO" id="GO:0005737">
    <property type="term" value="C:cytoplasm"/>
    <property type="evidence" value="ECO:0007669"/>
    <property type="project" value="UniProtKB-SubCell"/>
</dbReference>
<keyword evidence="4 5" id="KW-0949">S-adenosyl-L-methionine</keyword>
<gene>
    <name evidence="5" type="primary">tam</name>
    <name evidence="7" type="ORF">CK625_03135</name>
</gene>
<dbReference type="AlphaFoldDB" id="A0A2A2ALA6"/>
<dbReference type="GO" id="GO:0032259">
    <property type="term" value="P:methylation"/>
    <property type="evidence" value="ECO:0007669"/>
    <property type="project" value="UniProtKB-KW"/>
</dbReference>
<dbReference type="GO" id="GO:0030798">
    <property type="term" value="F:trans-aconitate 2-methyltransferase activity"/>
    <property type="evidence" value="ECO:0007669"/>
    <property type="project" value="UniProtKB-UniRule"/>
</dbReference>
<dbReference type="HAMAP" id="MF_00560">
    <property type="entry name" value="Tran_acon_Me_trans"/>
    <property type="match status" value="1"/>
</dbReference>
<name>A0A2A2ALA6_9BURK</name>
<comment type="subcellular location">
    <subcellularLocation>
        <location evidence="5">Cytoplasm</location>
    </subcellularLocation>
</comment>
<comment type="function">
    <text evidence="5">Catalyzes the S-adenosylmethionine monomethyl esterification of trans-aconitate.</text>
</comment>
<dbReference type="Proteomes" id="UP000218054">
    <property type="component" value="Unassembled WGS sequence"/>
</dbReference>
<dbReference type="Gene3D" id="3.40.50.150">
    <property type="entry name" value="Vaccinia Virus protein VP39"/>
    <property type="match status" value="1"/>
</dbReference>
<proteinExistence type="inferred from homology"/>
<comment type="catalytic activity">
    <reaction evidence="5">
        <text>trans-aconitate + S-adenosyl-L-methionine = (E)-3-(methoxycarbonyl)pent-2-enedioate + S-adenosyl-L-homocysteine</text>
        <dbReference type="Rhea" id="RHEA:14969"/>
        <dbReference type="ChEBI" id="CHEBI:15708"/>
        <dbReference type="ChEBI" id="CHEBI:57470"/>
        <dbReference type="ChEBI" id="CHEBI:57856"/>
        <dbReference type="ChEBI" id="CHEBI:59789"/>
        <dbReference type="EC" id="2.1.1.144"/>
    </reaction>
</comment>
<dbReference type="SUPFAM" id="SSF53335">
    <property type="entry name" value="S-adenosyl-L-methionine-dependent methyltransferases"/>
    <property type="match status" value="1"/>
</dbReference>
<evidence type="ECO:0000313" key="8">
    <source>
        <dbReference type="Proteomes" id="UP000218054"/>
    </source>
</evidence>
<keyword evidence="2 5" id="KW-0489">Methyltransferase</keyword>
<dbReference type="PANTHER" id="PTHR43861">
    <property type="entry name" value="TRANS-ACONITATE 2-METHYLTRANSFERASE-RELATED"/>
    <property type="match status" value="1"/>
</dbReference>
<dbReference type="InterPro" id="IPR023506">
    <property type="entry name" value="Trans-aconitate_MeTrfase"/>
</dbReference>
<dbReference type="EMBL" id="NSJB01000001">
    <property type="protein sequence ID" value="PAT38492.1"/>
    <property type="molecule type" value="Genomic_DNA"/>
</dbReference>
<feature type="domain" description="Methyltransferase" evidence="6">
    <location>
        <begin position="35"/>
        <end position="129"/>
    </location>
</feature>
<reference evidence="7 8" key="1">
    <citation type="submission" date="2017-08" db="EMBL/GenBank/DDBJ databases">
        <title>WGS of Clinical strains of the CDC Group NO-1 linked to zoonotic infections in humans.</title>
        <authorList>
            <person name="Bernier A.-M."/>
            <person name="Bernard K."/>
        </authorList>
    </citation>
    <scope>NUCLEOTIDE SEQUENCE [LARGE SCALE GENOMIC DNA]</scope>
    <source>
        <strain evidence="7 8">NML00-0135</strain>
    </source>
</reference>
<evidence type="ECO:0000256" key="1">
    <source>
        <dbReference type="ARBA" id="ARBA00022490"/>
    </source>
</evidence>
<dbReference type="InterPro" id="IPR023149">
    <property type="entry name" value="Trans_acon_MeTrfase_C"/>
</dbReference>
<dbReference type="InterPro" id="IPR029063">
    <property type="entry name" value="SAM-dependent_MTases_sf"/>
</dbReference>
<keyword evidence="3 5" id="KW-0808">Transferase</keyword>
<accession>A0A2A2ALA6</accession>
<dbReference type="InterPro" id="IPR041698">
    <property type="entry name" value="Methyltransf_25"/>
</dbReference>
<dbReference type="NCBIfam" id="NF002463">
    <property type="entry name" value="PRK01683.1"/>
    <property type="match status" value="1"/>
</dbReference>
<keyword evidence="1 5" id="KW-0963">Cytoplasm</keyword>
<dbReference type="PANTHER" id="PTHR43861:SF1">
    <property type="entry name" value="TRANS-ACONITATE 2-METHYLTRANSFERASE"/>
    <property type="match status" value="1"/>
</dbReference>
<keyword evidence="8" id="KW-1185">Reference proteome</keyword>
<dbReference type="Pfam" id="PF13649">
    <property type="entry name" value="Methyltransf_25"/>
    <property type="match status" value="1"/>
</dbReference>
<comment type="caution">
    <text evidence="7">The sequence shown here is derived from an EMBL/GenBank/DDBJ whole genome shotgun (WGS) entry which is preliminary data.</text>
</comment>
<evidence type="ECO:0000259" key="6">
    <source>
        <dbReference type="Pfam" id="PF13649"/>
    </source>
</evidence>
<dbReference type="RefSeq" id="WP_095538771.1">
    <property type="nucleotide sequence ID" value="NZ_NSJB01000001.1"/>
</dbReference>
<dbReference type="Gene3D" id="1.10.150.290">
    <property type="entry name" value="S-adenosyl-L-methionine-dependent methyltransferases"/>
    <property type="match status" value="1"/>
</dbReference>
<evidence type="ECO:0000256" key="4">
    <source>
        <dbReference type="ARBA" id="ARBA00022691"/>
    </source>
</evidence>
<evidence type="ECO:0000256" key="2">
    <source>
        <dbReference type="ARBA" id="ARBA00022603"/>
    </source>
</evidence>
<evidence type="ECO:0000256" key="5">
    <source>
        <dbReference type="HAMAP-Rule" id="MF_00560"/>
    </source>
</evidence>
<organism evidence="7 8">
    <name type="scientific">Vandammella animalimorsus</name>
    <dbReference type="NCBI Taxonomy" id="2029117"/>
    <lineage>
        <taxon>Bacteria</taxon>
        <taxon>Pseudomonadati</taxon>
        <taxon>Pseudomonadota</taxon>
        <taxon>Betaproteobacteria</taxon>
        <taxon>Burkholderiales</taxon>
        <taxon>Comamonadaceae</taxon>
        <taxon>Vandammella</taxon>
    </lineage>
</organism>
<evidence type="ECO:0000313" key="7">
    <source>
        <dbReference type="EMBL" id="PAT38492.1"/>
    </source>
</evidence>
<evidence type="ECO:0000256" key="3">
    <source>
        <dbReference type="ARBA" id="ARBA00022679"/>
    </source>
</evidence>
<dbReference type="EC" id="2.1.1.144" evidence="5"/>
<sequence length="263" mass="28902">MKPWDPALYRSFEQERTRPAAELLARVPLAQARSVVDLGCGPGNSTELLLQRFGQARLLGLDNSAQMLSSARARLPQERFANVQFAQGDIATWAPDEPPELIFANASLHWVPEHARLLPRLFAALAPGGVLAVQMPDNLAEPSHQAMCELAAQAPWQAIIGQPEAARTPLLTAAGYYDLLAPQAQSVDVWHTIYQHPMASPAAIVQWLQGSGLRPFVQALPADLRASYLSAYEQRIAKLYPARSDGTRLLAYPRLFLVARRPS</sequence>
<comment type="similarity">
    <text evidence="5">Belongs to the methyltransferase superfamily. Tam family.</text>
</comment>
<dbReference type="CDD" id="cd02440">
    <property type="entry name" value="AdoMet_MTases"/>
    <property type="match status" value="1"/>
</dbReference>